<keyword evidence="2" id="KW-1185">Reference proteome</keyword>
<reference evidence="1" key="1">
    <citation type="submission" date="2022-08" db="EMBL/GenBank/DDBJ databases">
        <title>Complete genome sequence of Mycoplasma cottewii type strain VIS.</title>
        <authorList>
            <person name="Spergser J."/>
        </authorList>
    </citation>
    <scope>NUCLEOTIDE SEQUENCE</scope>
    <source>
        <strain evidence="1">VIS</strain>
    </source>
</reference>
<dbReference type="RefSeq" id="WP_259430540.1">
    <property type="nucleotide sequence ID" value="NZ_CP103424.1"/>
</dbReference>
<proteinExistence type="predicted"/>
<sequence length="144" mass="17059">MKLFKSSIIISLSIFVLSPLINFTGLTKQQVQKVVSNQQMIKKDIKKIEEESIFYKNNLYKEKQVELFKDAPRIDQFDNLIKSYSFKSANLFKNTHLKDDGFEFINNNKNEIRKNYIKIIKGEILISDILDNYKKWSIRITMNI</sequence>
<dbReference type="Proteomes" id="UP001059819">
    <property type="component" value="Chromosome"/>
</dbReference>
<accession>A0ABY5TXJ1</accession>
<dbReference type="EMBL" id="CP103424">
    <property type="protein sequence ID" value="UWD35398.1"/>
    <property type="molecule type" value="Genomic_DNA"/>
</dbReference>
<evidence type="ECO:0000313" key="1">
    <source>
        <dbReference type="EMBL" id="UWD35398.1"/>
    </source>
</evidence>
<gene>
    <name evidence="1" type="ORF">NX779_02045</name>
</gene>
<name>A0ABY5TXJ1_9MOLU</name>
<evidence type="ECO:0000313" key="2">
    <source>
        <dbReference type="Proteomes" id="UP001059819"/>
    </source>
</evidence>
<organism evidence="1 2">
    <name type="scientific">Mycoplasma cottewii</name>
    <dbReference type="NCBI Taxonomy" id="51364"/>
    <lineage>
        <taxon>Bacteria</taxon>
        <taxon>Bacillati</taxon>
        <taxon>Mycoplasmatota</taxon>
        <taxon>Mollicutes</taxon>
        <taxon>Mycoplasmataceae</taxon>
        <taxon>Mycoplasma</taxon>
    </lineage>
</organism>
<protein>
    <submittedName>
        <fullName evidence="1">Uncharacterized protein</fullName>
    </submittedName>
</protein>